<keyword evidence="13" id="KW-1185">Reference proteome</keyword>
<dbReference type="EC" id="1.3.1.124" evidence="5"/>
<evidence type="ECO:0000256" key="6">
    <source>
        <dbReference type="ARBA" id="ARBA00026221"/>
    </source>
</evidence>
<dbReference type="Pfam" id="PF13561">
    <property type="entry name" value="adh_short_C2"/>
    <property type="match status" value="1"/>
</dbReference>
<dbReference type="Proteomes" id="UP000759131">
    <property type="component" value="Unassembled WGS sequence"/>
</dbReference>
<dbReference type="InterPro" id="IPR045017">
    <property type="entry name" value="DECR2-like"/>
</dbReference>
<evidence type="ECO:0000313" key="12">
    <source>
        <dbReference type="EMBL" id="CAD7624547.1"/>
    </source>
</evidence>
<organism evidence="12">
    <name type="scientific">Medioppia subpectinata</name>
    <dbReference type="NCBI Taxonomy" id="1979941"/>
    <lineage>
        <taxon>Eukaryota</taxon>
        <taxon>Metazoa</taxon>
        <taxon>Ecdysozoa</taxon>
        <taxon>Arthropoda</taxon>
        <taxon>Chelicerata</taxon>
        <taxon>Arachnida</taxon>
        <taxon>Acari</taxon>
        <taxon>Acariformes</taxon>
        <taxon>Sarcoptiformes</taxon>
        <taxon>Oribatida</taxon>
        <taxon>Brachypylina</taxon>
        <taxon>Oppioidea</taxon>
        <taxon>Oppiidae</taxon>
        <taxon>Medioppia</taxon>
    </lineage>
</organism>
<sequence>MAKSSVDVFTKSIAKELQSKGIRVNSINMGQVVDSELTRKAGPQVVSKQDKSSGGRAPDGHNMGQSVLYLASNEARFITGSVLSADGDWLSANINLMAITH</sequence>
<dbReference type="EMBL" id="OC856974">
    <property type="protein sequence ID" value="CAD7624547.1"/>
    <property type="molecule type" value="Genomic_DNA"/>
</dbReference>
<dbReference type="AlphaFoldDB" id="A0A7R9KK99"/>
<dbReference type="EMBL" id="CAJPIZ010002399">
    <property type="protein sequence ID" value="CAG2104977.1"/>
    <property type="molecule type" value="Genomic_DNA"/>
</dbReference>
<proteinExistence type="inferred from homology"/>
<dbReference type="PANTHER" id="PTHR43296">
    <property type="entry name" value="PEROXISOMAL 2,4-DIENOYL-COA REDUCTASE"/>
    <property type="match status" value="1"/>
</dbReference>
<feature type="region of interest" description="Disordered" evidence="11">
    <location>
        <begin position="38"/>
        <end position="62"/>
    </location>
</feature>
<evidence type="ECO:0000256" key="2">
    <source>
        <dbReference type="ARBA" id="ARBA00023002"/>
    </source>
</evidence>
<evidence type="ECO:0000256" key="11">
    <source>
        <dbReference type="SAM" id="MobiDB-lite"/>
    </source>
</evidence>
<keyword evidence="1" id="KW-0521">NADP</keyword>
<evidence type="ECO:0000313" key="13">
    <source>
        <dbReference type="Proteomes" id="UP000759131"/>
    </source>
</evidence>
<comment type="similarity">
    <text evidence="3">Belongs to the short-chain dehydrogenases/reductases (SDR) family. 2,4-dienoyl-CoA reductase subfamily.</text>
</comment>
<gene>
    <name evidence="12" type="ORF">OSB1V03_LOCUS4990</name>
</gene>
<keyword evidence="2" id="KW-0560">Oxidoreductase</keyword>
<comment type="catalytic activity">
    <reaction evidence="10">
        <text>(2E,4Z,7Z,10Z,13Z,16Z,19Z)-docosaheptaenoyl-CoA + NADPH + H(+) = (3E,7Z,10Z,13Z,16Z,19Z)-docosahexaenoyl-CoA + NADP(+)</text>
        <dbReference type="Rhea" id="RHEA:44920"/>
        <dbReference type="ChEBI" id="CHEBI:15378"/>
        <dbReference type="ChEBI" id="CHEBI:57783"/>
        <dbReference type="ChEBI" id="CHEBI:58349"/>
        <dbReference type="ChEBI" id="CHEBI:77559"/>
        <dbReference type="ChEBI" id="CHEBI:84791"/>
    </reaction>
</comment>
<dbReference type="GO" id="GO:0005777">
    <property type="term" value="C:peroxisome"/>
    <property type="evidence" value="ECO:0007669"/>
    <property type="project" value="TreeGrafter"/>
</dbReference>
<dbReference type="GO" id="GO:0009062">
    <property type="term" value="P:fatty acid catabolic process"/>
    <property type="evidence" value="ECO:0007669"/>
    <property type="project" value="InterPro"/>
</dbReference>
<protein>
    <recommendedName>
        <fullName evidence="6">Peroxisomal 2,4-dienoyl-CoA reductase [(3E)-enoyl-CoA-producing]</fullName>
        <ecNumber evidence="5">1.3.1.124</ecNumber>
    </recommendedName>
    <alternativeName>
        <fullName evidence="7">2,4-dienoyl-CoA reductase 2</fullName>
    </alternativeName>
</protein>
<dbReference type="CDD" id="cd05233">
    <property type="entry name" value="SDR_c"/>
    <property type="match status" value="1"/>
</dbReference>
<reference evidence="12" key="1">
    <citation type="submission" date="2020-11" db="EMBL/GenBank/DDBJ databases">
        <authorList>
            <person name="Tran Van P."/>
        </authorList>
    </citation>
    <scope>NUCLEOTIDE SEQUENCE</scope>
</reference>
<accession>A0A7R9KK99</accession>
<dbReference type="PANTHER" id="PTHR43296:SF2">
    <property type="entry name" value="PEROXISOMAL 2,4-DIENOYL-COA REDUCTASE [(3E)-ENOYL-COA-PRODUCING]"/>
    <property type="match status" value="1"/>
</dbReference>
<dbReference type="Gene3D" id="3.40.50.720">
    <property type="entry name" value="NAD(P)-binding Rossmann-like Domain"/>
    <property type="match status" value="1"/>
</dbReference>
<evidence type="ECO:0000256" key="4">
    <source>
        <dbReference type="ARBA" id="ARBA00025939"/>
    </source>
</evidence>
<name>A0A7R9KK99_9ACAR</name>
<dbReference type="InterPro" id="IPR036291">
    <property type="entry name" value="NAD(P)-bd_dom_sf"/>
</dbReference>
<evidence type="ECO:0000256" key="9">
    <source>
        <dbReference type="ARBA" id="ARBA00048340"/>
    </source>
</evidence>
<evidence type="ECO:0000256" key="10">
    <source>
        <dbReference type="ARBA" id="ARBA00048631"/>
    </source>
</evidence>
<comment type="catalytic activity">
    <reaction evidence="9">
        <text>a (2E,4Z)-dienoyl-CoA + NADPH + H(+) = a 4,5-saturated-(3E)-enoyl-CoA + NADP(+)</text>
        <dbReference type="Rhea" id="RHEA:61892"/>
        <dbReference type="ChEBI" id="CHEBI:15378"/>
        <dbReference type="ChEBI" id="CHEBI:57783"/>
        <dbReference type="ChEBI" id="CHEBI:58349"/>
        <dbReference type="ChEBI" id="CHEBI:85099"/>
        <dbReference type="ChEBI" id="CHEBI:85493"/>
        <dbReference type="EC" id="1.3.1.124"/>
    </reaction>
</comment>
<dbReference type="SUPFAM" id="SSF51735">
    <property type="entry name" value="NAD(P)-binding Rossmann-fold domains"/>
    <property type="match status" value="1"/>
</dbReference>
<comment type="subunit">
    <text evidence="4">Monomer, dimer and oligomer.</text>
</comment>
<evidence type="ECO:0000256" key="8">
    <source>
        <dbReference type="ARBA" id="ARBA00048009"/>
    </source>
</evidence>
<evidence type="ECO:0000256" key="3">
    <source>
        <dbReference type="ARBA" id="ARBA00025787"/>
    </source>
</evidence>
<dbReference type="GO" id="GO:0008670">
    <property type="term" value="F:2,4-dienoyl-CoA reductase (NADPH) activity"/>
    <property type="evidence" value="ECO:0007669"/>
    <property type="project" value="InterPro"/>
</dbReference>
<dbReference type="InterPro" id="IPR002347">
    <property type="entry name" value="SDR_fam"/>
</dbReference>
<evidence type="ECO:0000256" key="7">
    <source>
        <dbReference type="ARBA" id="ARBA00030890"/>
    </source>
</evidence>
<dbReference type="OrthoDB" id="6506490at2759"/>
<evidence type="ECO:0000256" key="5">
    <source>
        <dbReference type="ARBA" id="ARBA00026117"/>
    </source>
</evidence>
<evidence type="ECO:0000256" key="1">
    <source>
        <dbReference type="ARBA" id="ARBA00022857"/>
    </source>
</evidence>
<comment type="catalytic activity">
    <reaction evidence="8">
        <text>a (2E,4E)-dienoyl-CoA + NADPH + H(+) = a 4,5-saturated-(3E)-enoyl-CoA + NADP(+)</text>
        <dbReference type="Rhea" id="RHEA:45912"/>
        <dbReference type="ChEBI" id="CHEBI:15378"/>
        <dbReference type="ChEBI" id="CHEBI:57783"/>
        <dbReference type="ChEBI" id="CHEBI:58349"/>
        <dbReference type="ChEBI" id="CHEBI:85101"/>
        <dbReference type="ChEBI" id="CHEBI:85493"/>
        <dbReference type="EC" id="1.3.1.124"/>
    </reaction>
</comment>